<evidence type="ECO:0000256" key="5">
    <source>
        <dbReference type="ARBA" id="ARBA00022525"/>
    </source>
</evidence>
<keyword evidence="9" id="KW-0378">Hydrolase</keyword>
<keyword evidence="12" id="KW-1015">Disulfide bond</keyword>
<evidence type="ECO:0000256" key="9">
    <source>
        <dbReference type="ARBA" id="ARBA00022801"/>
    </source>
</evidence>
<proteinExistence type="inferred from homology"/>
<organism evidence="16 17">
    <name type="scientific">Gonapodya prolifera (strain JEL478)</name>
    <name type="common">Monoblepharis prolifera</name>
    <dbReference type="NCBI Taxonomy" id="1344416"/>
    <lineage>
        <taxon>Eukaryota</taxon>
        <taxon>Fungi</taxon>
        <taxon>Fungi incertae sedis</taxon>
        <taxon>Chytridiomycota</taxon>
        <taxon>Chytridiomycota incertae sedis</taxon>
        <taxon>Monoblepharidomycetes</taxon>
        <taxon>Monoblepharidales</taxon>
        <taxon>Gonapodyaceae</taxon>
        <taxon>Gonapodya</taxon>
    </lineage>
</organism>
<comment type="subcellular location">
    <subcellularLocation>
        <location evidence="3">Secreted</location>
    </subcellularLocation>
</comment>
<evidence type="ECO:0000256" key="11">
    <source>
        <dbReference type="ARBA" id="ARBA00023049"/>
    </source>
</evidence>
<dbReference type="SMART" id="SM00631">
    <property type="entry name" value="Zn_pept"/>
    <property type="match status" value="1"/>
</dbReference>
<evidence type="ECO:0000313" key="17">
    <source>
        <dbReference type="Proteomes" id="UP000070544"/>
    </source>
</evidence>
<dbReference type="FunFam" id="3.40.630.10:FF:000040">
    <property type="entry name" value="zinc carboxypeptidase"/>
    <property type="match status" value="1"/>
</dbReference>
<comment type="cofactor">
    <cofactor evidence="1">
        <name>Zn(2+)</name>
        <dbReference type="ChEBI" id="CHEBI:29105"/>
    </cofactor>
</comment>
<evidence type="ECO:0000313" key="16">
    <source>
        <dbReference type="EMBL" id="KXS20897.1"/>
    </source>
</evidence>
<dbReference type="PANTHER" id="PTHR11705:SF143">
    <property type="entry name" value="SLL0236 PROTEIN"/>
    <property type="match status" value="1"/>
</dbReference>
<dbReference type="Proteomes" id="UP000070544">
    <property type="component" value="Unassembled WGS sequence"/>
</dbReference>
<evidence type="ECO:0000256" key="2">
    <source>
        <dbReference type="ARBA" id="ARBA00003091"/>
    </source>
</evidence>
<accession>A0A139AW08</accession>
<comment type="similarity">
    <text evidence="4 14">Belongs to the peptidase M14 family.</text>
</comment>
<dbReference type="PANTHER" id="PTHR11705">
    <property type="entry name" value="PROTEASE FAMILY M14 CARBOXYPEPTIDASE A,B"/>
    <property type="match status" value="1"/>
</dbReference>
<dbReference type="Pfam" id="PF00246">
    <property type="entry name" value="Peptidase_M14"/>
    <property type="match status" value="1"/>
</dbReference>
<feature type="active site" description="Proton donor/acceptor" evidence="14">
    <location>
        <position position="290"/>
    </location>
</feature>
<dbReference type="GO" id="GO:0004181">
    <property type="term" value="F:metallocarboxypeptidase activity"/>
    <property type="evidence" value="ECO:0007669"/>
    <property type="project" value="InterPro"/>
</dbReference>
<evidence type="ECO:0000259" key="15">
    <source>
        <dbReference type="PROSITE" id="PS52035"/>
    </source>
</evidence>
<dbReference type="STRING" id="1344416.A0A139AW08"/>
<reference evidence="16 17" key="1">
    <citation type="journal article" date="2015" name="Genome Biol. Evol.">
        <title>Phylogenomic analyses indicate that early fungi evolved digesting cell walls of algal ancestors of land plants.</title>
        <authorList>
            <person name="Chang Y."/>
            <person name="Wang S."/>
            <person name="Sekimoto S."/>
            <person name="Aerts A.L."/>
            <person name="Choi C."/>
            <person name="Clum A."/>
            <person name="LaButti K.M."/>
            <person name="Lindquist E.A."/>
            <person name="Yee Ngan C."/>
            <person name="Ohm R.A."/>
            <person name="Salamov A.A."/>
            <person name="Grigoriev I.V."/>
            <person name="Spatafora J.W."/>
            <person name="Berbee M.L."/>
        </authorList>
    </citation>
    <scope>NUCLEOTIDE SEQUENCE [LARGE SCALE GENOMIC DNA]</scope>
    <source>
        <strain evidence="16 17">JEL478</strain>
    </source>
</reference>
<keyword evidence="17" id="KW-1185">Reference proteome</keyword>
<keyword evidence="8" id="KW-0479">Metal-binding</keyword>
<dbReference type="SUPFAM" id="SSF53187">
    <property type="entry name" value="Zn-dependent exopeptidases"/>
    <property type="match status" value="1"/>
</dbReference>
<feature type="domain" description="Peptidase M14" evidence="15">
    <location>
        <begin position="11"/>
        <end position="324"/>
    </location>
</feature>
<dbReference type="OrthoDB" id="3626597at2759"/>
<keyword evidence="10" id="KW-0862">Zinc</keyword>
<protein>
    <recommendedName>
        <fullName evidence="13">Carboxypeptidase M14A</fullName>
    </recommendedName>
</protein>
<keyword evidence="6 16" id="KW-0121">Carboxypeptidase</keyword>
<evidence type="ECO:0000256" key="12">
    <source>
        <dbReference type="ARBA" id="ARBA00023157"/>
    </source>
</evidence>
<keyword evidence="5" id="KW-0964">Secreted</keyword>
<evidence type="ECO:0000256" key="14">
    <source>
        <dbReference type="PROSITE-ProRule" id="PRU01379"/>
    </source>
</evidence>
<dbReference type="AlphaFoldDB" id="A0A139AW08"/>
<evidence type="ECO:0000256" key="1">
    <source>
        <dbReference type="ARBA" id="ARBA00001947"/>
    </source>
</evidence>
<evidence type="ECO:0000256" key="4">
    <source>
        <dbReference type="ARBA" id="ARBA00005988"/>
    </source>
</evidence>
<dbReference type="GO" id="GO:0008270">
    <property type="term" value="F:zinc ion binding"/>
    <property type="evidence" value="ECO:0007669"/>
    <property type="project" value="InterPro"/>
</dbReference>
<gene>
    <name evidence="16" type="ORF">M427DRAFT_94041</name>
</gene>
<dbReference type="GO" id="GO:0005615">
    <property type="term" value="C:extracellular space"/>
    <property type="evidence" value="ECO:0007669"/>
    <property type="project" value="TreeGrafter"/>
</dbReference>
<keyword evidence="7" id="KW-0645">Protease</keyword>
<dbReference type="EMBL" id="KQ965734">
    <property type="protein sequence ID" value="KXS20897.1"/>
    <property type="molecule type" value="Genomic_DNA"/>
</dbReference>
<keyword evidence="11" id="KW-0482">Metalloprotease</keyword>
<comment type="function">
    <text evidence="2">Extracellular metalloprotease that contributes to pathogenicity.</text>
</comment>
<dbReference type="PRINTS" id="PR00765">
    <property type="entry name" value="CRBOXYPTASEA"/>
</dbReference>
<evidence type="ECO:0000256" key="8">
    <source>
        <dbReference type="ARBA" id="ARBA00022723"/>
    </source>
</evidence>
<evidence type="ECO:0000256" key="3">
    <source>
        <dbReference type="ARBA" id="ARBA00004613"/>
    </source>
</evidence>
<dbReference type="InterPro" id="IPR000834">
    <property type="entry name" value="Peptidase_M14"/>
</dbReference>
<dbReference type="PROSITE" id="PS52035">
    <property type="entry name" value="PEPTIDASE_M14"/>
    <property type="match status" value="1"/>
</dbReference>
<evidence type="ECO:0000256" key="6">
    <source>
        <dbReference type="ARBA" id="ARBA00022645"/>
    </source>
</evidence>
<dbReference type="OMA" id="WPYKWEG"/>
<dbReference type="CDD" id="cd03860">
    <property type="entry name" value="M14_CP_A-B_like"/>
    <property type="match status" value="1"/>
</dbReference>
<dbReference type="GO" id="GO:0006508">
    <property type="term" value="P:proteolysis"/>
    <property type="evidence" value="ECO:0007669"/>
    <property type="project" value="UniProtKB-KW"/>
</dbReference>
<dbReference type="Gene3D" id="3.40.630.10">
    <property type="entry name" value="Zn peptidases"/>
    <property type="match status" value="1"/>
</dbReference>
<name>A0A139AW08_GONPJ</name>
<evidence type="ECO:0000256" key="7">
    <source>
        <dbReference type="ARBA" id="ARBA00022670"/>
    </source>
</evidence>
<evidence type="ECO:0000256" key="13">
    <source>
        <dbReference type="ARBA" id="ARBA00081330"/>
    </source>
</evidence>
<sequence length="332" mass="36797">MSTEAKSFLTSYHNYDDILVWMKELVLAHSDIATLVEVGKTYEGRTIYGIAKMHTPNTPDSESTAPLGFIFHGAQHAREWISAAVSIYLLDSLVATLSSETMPETVADLALTKFEWTVIPVMNVDGYIYTWEKDRMWRKNRQPNPSSSFFPCVGTDTNRNWDYRWNTGGSSRNPCSEAYLGPSPFSSQEPKAIADYVLSRKKAGVDVKVYIDFHAYSQLWMSPWGYTCSDDTVDENRQVAAAQKAVKALAEVNGKRFAAGPICRTIYPASGSSTDWVYGTANVTYSYGVELRDTGAHGFVLPASEILPSGKEMWAAVTALAEFVAKDANVVQ</sequence>
<evidence type="ECO:0000256" key="10">
    <source>
        <dbReference type="ARBA" id="ARBA00022833"/>
    </source>
</evidence>